<reference evidence="6 7" key="1">
    <citation type="journal article" date="2024" name="IMA Fungus">
        <title>IMA Genome - F19 : A genome assembly and annotation guide to empower mycologists, including annotated draft genome sequences of Ceratocystis pirilliformis, Diaporthe australafricana, Fusarium ophioides, Paecilomyces lecythidis, and Sporothrix stenoceras.</title>
        <authorList>
            <person name="Aylward J."/>
            <person name="Wilson A.M."/>
            <person name="Visagie C.M."/>
            <person name="Spraker J."/>
            <person name="Barnes I."/>
            <person name="Buitendag C."/>
            <person name="Ceriani C."/>
            <person name="Del Mar Angel L."/>
            <person name="du Plessis D."/>
            <person name="Fuchs T."/>
            <person name="Gasser K."/>
            <person name="Kramer D."/>
            <person name="Li W."/>
            <person name="Munsamy K."/>
            <person name="Piso A."/>
            <person name="Price J.L."/>
            <person name="Sonnekus B."/>
            <person name="Thomas C."/>
            <person name="van der Nest A."/>
            <person name="van Dijk A."/>
            <person name="van Heerden A."/>
            <person name="van Vuuren N."/>
            <person name="Yilmaz N."/>
            <person name="Duong T.A."/>
            <person name="van der Merwe N.A."/>
            <person name="Wingfield M.J."/>
            <person name="Wingfield B.D."/>
        </authorList>
    </citation>
    <scope>NUCLEOTIDE SEQUENCE [LARGE SCALE GENOMIC DNA]</scope>
    <source>
        <strain evidence="6 7">CMW 5346</strain>
    </source>
</reference>
<keyword evidence="2 6" id="KW-0378">Hydrolase</keyword>
<evidence type="ECO:0000256" key="3">
    <source>
        <dbReference type="ARBA" id="ARBA00023204"/>
    </source>
</evidence>
<proteinExistence type="predicted"/>
<keyword evidence="1" id="KW-0227">DNA damage</keyword>
<feature type="compositionally biased region" description="Polar residues" evidence="4">
    <location>
        <begin position="96"/>
        <end position="106"/>
    </location>
</feature>
<dbReference type="Gene3D" id="3.40.470.10">
    <property type="entry name" value="Uracil-DNA glycosylase-like domain"/>
    <property type="match status" value="1"/>
</dbReference>
<dbReference type="PANTHER" id="PTHR12159">
    <property type="entry name" value="G/T AND G/U MISMATCH-SPECIFIC DNA GLYCOSYLASE"/>
    <property type="match status" value="1"/>
</dbReference>
<protein>
    <submittedName>
        <fullName evidence="6">Uracil DNA N-glycosylase Thp1</fullName>
        <ecNumber evidence="6">3.2.2.29</ecNumber>
    </submittedName>
</protein>
<organism evidence="6 7">
    <name type="scientific">Sporothrix stenoceras</name>
    <dbReference type="NCBI Taxonomy" id="5173"/>
    <lineage>
        <taxon>Eukaryota</taxon>
        <taxon>Fungi</taxon>
        <taxon>Dikarya</taxon>
        <taxon>Ascomycota</taxon>
        <taxon>Pezizomycotina</taxon>
        <taxon>Sordariomycetes</taxon>
        <taxon>Sordariomycetidae</taxon>
        <taxon>Ophiostomatales</taxon>
        <taxon>Ophiostomataceae</taxon>
        <taxon>Sporothrix</taxon>
    </lineage>
</organism>
<dbReference type="SMART" id="SM00986">
    <property type="entry name" value="UDG"/>
    <property type="match status" value="1"/>
</dbReference>
<dbReference type="CDD" id="cd10028">
    <property type="entry name" value="UDG-F2_TDG_MUG"/>
    <property type="match status" value="1"/>
</dbReference>
<feature type="region of interest" description="Disordered" evidence="4">
    <location>
        <begin position="1"/>
        <end position="125"/>
    </location>
</feature>
<evidence type="ECO:0000256" key="2">
    <source>
        <dbReference type="ARBA" id="ARBA00022801"/>
    </source>
</evidence>
<comment type="caution">
    <text evidence="6">The sequence shown here is derived from an EMBL/GenBank/DDBJ whole genome shotgun (WGS) entry which is preliminary data.</text>
</comment>
<dbReference type="EC" id="3.2.2.29" evidence="6"/>
<gene>
    <name evidence="6" type="primary">thp1</name>
    <name evidence="6" type="ORF">Sste5346_009527</name>
</gene>
<dbReference type="PANTHER" id="PTHR12159:SF9">
    <property type="entry name" value="G_T MISMATCH-SPECIFIC THYMINE DNA GLYCOSYLASE"/>
    <property type="match status" value="1"/>
</dbReference>
<feature type="compositionally biased region" description="Polar residues" evidence="4">
    <location>
        <begin position="42"/>
        <end position="52"/>
    </location>
</feature>
<evidence type="ECO:0000313" key="6">
    <source>
        <dbReference type="EMBL" id="KAL1888483.1"/>
    </source>
</evidence>
<dbReference type="GO" id="GO:0141016">
    <property type="term" value="F:G/T mismatch-specific thymine-DNA glycosylase activity"/>
    <property type="evidence" value="ECO:0007669"/>
    <property type="project" value="UniProtKB-EC"/>
</dbReference>
<dbReference type="InterPro" id="IPR015637">
    <property type="entry name" value="MUG/TDG"/>
</dbReference>
<sequence>MAEDTTPLPTFGGRLASFTYAGGDDTTSPSPSRSLRSRSILAPTQRSTSGSPTKPPPRESPRASPRSSVKRKLEDGDDAESVSLGPIPRFAPASTDRASSSPSPTKQSRRSRPAKPSKYAPPTTYAHLPQLPDAIAPNLLVLFVGLNPGIETARSGHAYAHPSNLFWKLMYSSGVLPERCTAKEDRTLPARFQLGLTNIVARPSRNGAELKPAELDAGVSILEAKARKWRPEVMCFVGKGIWDSVVRVRARQSRPKPAFKYGWQDESENMGVGEGDDTETDVKEEILGDEEGADTPEVRIDPDWKGSRVFVASSTSGLAASLLPAEKEAIWRQLGSWVEQRRKEIKEAS</sequence>
<keyword evidence="6" id="KW-0326">Glycosidase</keyword>
<dbReference type="EMBL" id="JAWCUI010000091">
    <property type="protein sequence ID" value="KAL1888483.1"/>
    <property type="molecule type" value="Genomic_DNA"/>
</dbReference>
<name>A0ABR3YJY3_9PEZI</name>
<dbReference type="Pfam" id="PF03167">
    <property type="entry name" value="UDG"/>
    <property type="match status" value="1"/>
</dbReference>
<feature type="compositionally biased region" description="Low complexity" evidence="4">
    <location>
        <begin position="28"/>
        <end position="39"/>
    </location>
</feature>
<keyword evidence="3" id="KW-0234">DNA repair</keyword>
<evidence type="ECO:0000256" key="4">
    <source>
        <dbReference type="SAM" id="MobiDB-lite"/>
    </source>
</evidence>
<dbReference type="InterPro" id="IPR036895">
    <property type="entry name" value="Uracil-DNA_glycosylase-like_sf"/>
</dbReference>
<dbReference type="SUPFAM" id="SSF52141">
    <property type="entry name" value="Uracil-DNA glycosylase-like"/>
    <property type="match status" value="1"/>
</dbReference>
<evidence type="ECO:0000259" key="5">
    <source>
        <dbReference type="SMART" id="SM00986"/>
    </source>
</evidence>
<dbReference type="Proteomes" id="UP001583186">
    <property type="component" value="Unassembled WGS sequence"/>
</dbReference>
<accession>A0ABR3YJY3</accession>
<keyword evidence="7" id="KW-1185">Reference proteome</keyword>
<evidence type="ECO:0000256" key="1">
    <source>
        <dbReference type="ARBA" id="ARBA00022763"/>
    </source>
</evidence>
<dbReference type="SMART" id="SM00987">
    <property type="entry name" value="UreE_C"/>
    <property type="match status" value="1"/>
</dbReference>
<evidence type="ECO:0000313" key="7">
    <source>
        <dbReference type="Proteomes" id="UP001583186"/>
    </source>
</evidence>
<feature type="domain" description="Uracil-DNA glycosylase-like" evidence="5">
    <location>
        <begin position="132"/>
        <end position="335"/>
    </location>
</feature>
<dbReference type="InterPro" id="IPR005122">
    <property type="entry name" value="Uracil-DNA_glycosylase-like"/>
</dbReference>